<gene>
    <name evidence="3" type="ORF">CIPAW_02G086900</name>
</gene>
<dbReference type="PANTHER" id="PTHR47805:SF1">
    <property type="entry name" value="SAGA-ASSOCIATED FACTOR 73"/>
    <property type="match status" value="1"/>
</dbReference>
<name>A0A8T1RBD0_CARIL</name>
<evidence type="ECO:0008006" key="5">
    <source>
        <dbReference type="Google" id="ProtNLM"/>
    </source>
</evidence>
<dbReference type="Proteomes" id="UP000811609">
    <property type="component" value="Chromosome 2"/>
</dbReference>
<dbReference type="PANTHER" id="PTHR47805">
    <property type="entry name" value="SAGA-ASSOCIATED FACTOR 73"/>
    <property type="match status" value="1"/>
</dbReference>
<dbReference type="EMBL" id="CM031810">
    <property type="protein sequence ID" value="KAG6664347.1"/>
    <property type="molecule type" value="Genomic_DNA"/>
</dbReference>
<keyword evidence="4" id="KW-1185">Reference proteome</keyword>
<evidence type="ECO:0000256" key="1">
    <source>
        <dbReference type="SAM" id="MobiDB-lite"/>
    </source>
</evidence>
<dbReference type="GO" id="GO:0000124">
    <property type="term" value="C:SAGA complex"/>
    <property type="evidence" value="ECO:0007669"/>
    <property type="project" value="InterPro"/>
</dbReference>
<feature type="chain" id="PRO_5036275534" description="SAGA-associated factor 11" evidence="2">
    <location>
        <begin position="28"/>
        <end position="405"/>
    </location>
</feature>
<dbReference type="AlphaFoldDB" id="A0A8T1RBD0"/>
<keyword evidence="2" id="KW-0732">Signal</keyword>
<evidence type="ECO:0000313" key="3">
    <source>
        <dbReference type="EMBL" id="KAG6664348.1"/>
    </source>
</evidence>
<protein>
    <recommendedName>
        <fullName evidence="5">SAGA-associated factor 11</fullName>
    </recommendedName>
</protein>
<organism evidence="3 4">
    <name type="scientific">Carya illinoinensis</name>
    <name type="common">Pecan</name>
    <dbReference type="NCBI Taxonomy" id="32201"/>
    <lineage>
        <taxon>Eukaryota</taxon>
        <taxon>Viridiplantae</taxon>
        <taxon>Streptophyta</taxon>
        <taxon>Embryophyta</taxon>
        <taxon>Tracheophyta</taxon>
        <taxon>Spermatophyta</taxon>
        <taxon>Magnoliopsida</taxon>
        <taxon>eudicotyledons</taxon>
        <taxon>Gunneridae</taxon>
        <taxon>Pentapetalae</taxon>
        <taxon>rosids</taxon>
        <taxon>fabids</taxon>
        <taxon>Fagales</taxon>
        <taxon>Juglandaceae</taxon>
        <taxon>Carya</taxon>
    </lineage>
</organism>
<proteinExistence type="predicted"/>
<dbReference type="InterPro" id="IPR037804">
    <property type="entry name" value="SGF73"/>
</dbReference>
<dbReference type="EMBL" id="CM031810">
    <property type="protein sequence ID" value="KAG6664348.1"/>
    <property type="molecule type" value="Genomic_DNA"/>
</dbReference>
<feature type="signal peptide" evidence="2">
    <location>
        <begin position="1"/>
        <end position="27"/>
    </location>
</feature>
<sequence length="405" mass="43542">MVCSLGSGRMAAMARLLVAGSFSQTMADEVGHRKLSAQYICRELCEAVEANLLDEEDMHVFGLKPMAEPLQLVCCNACKKPIKASQYAAHAEICRSLNSVEETTLEFDGSAVNRKLPKKERKKLLTAYSNQATPIGGKDKSESVDADNSAVSESHLDNQAGIASCAKRNSACMDVASMTDVSGVGPGNEDNPACLMPPPAKRSKPIAAGCLLLSSDSEAVSGVKKITSTADAFPLFDNKSCGVILSDAPVPLATKIYYSQRTYRHRTELTHLYCEASTKELCSDMVSSKNLRENMIPLQVSTPREPSGEPMEDTLTRKRHTYTLSSVRSPDQILAQSSEVCLGKTGGFLSTSDFPNQHPVDNVLRPEASPVGLRSKYISKPYSFAGNSGKPLGTMQQPNGGVPVL</sequence>
<feature type="region of interest" description="Disordered" evidence="1">
    <location>
        <begin position="386"/>
        <end position="405"/>
    </location>
</feature>
<evidence type="ECO:0000313" key="4">
    <source>
        <dbReference type="Proteomes" id="UP000811609"/>
    </source>
</evidence>
<comment type="caution">
    <text evidence="3">The sequence shown here is derived from an EMBL/GenBank/DDBJ whole genome shotgun (WGS) entry which is preliminary data.</text>
</comment>
<evidence type="ECO:0000256" key="2">
    <source>
        <dbReference type="SAM" id="SignalP"/>
    </source>
</evidence>
<reference evidence="3" key="1">
    <citation type="submission" date="2020-12" db="EMBL/GenBank/DDBJ databases">
        <title>WGS assembly of Carya illinoinensis cv. Pawnee.</title>
        <authorList>
            <person name="Platts A."/>
            <person name="Shu S."/>
            <person name="Wright S."/>
            <person name="Barry K."/>
            <person name="Edger P."/>
            <person name="Pires J.C."/>
            <person name="Schmutz J."/>
        </authorList>
    </citation>
    <scope>NUCLEOTIDE SEQUENCE</scope>
    <source>
        <tissue evidence="3">Leaf</tissue>
    </source>
</reference>
<accession>A0A8T1RBD0</accession>
<feature type="region of interest" description="Disordered" evidence="1">
    <location>
        <begin position="131"/>
        <end position="153"/>
    </location>
</feature>